<dbReference type="EMBL" id="HBGE01001876">
    <property type="protein sequence ID" value="CAD9087603.1"/>
    <property type="molecule type" value="Transcribed_RNA"/>
</dbReference>
<keyword evidence="1" id="KW-0732">Signal</keyword>
<evidence type="ECO:0000313" key="2">
    <source>
        <dbReference type="EMBL" id="CAD9087603.1"/>
    </source>
</evidence>
<feature type="signal peptide" evidence="1">
    <location>
        <begin position="1"/>
        <end position="24"/>
    </location>
</feature>
<proteinExistence type="predicted"/>
<name>A0A7S1KW21_ALECA</name>
<protein>
    <recommendedName>
        <fullName evidence="3">Alpha-1,3-glucosyltransferase</fullName>
    </recommendedName>
</protein>
<organism evidence="2">
    <name type="scientific">Alexandrium catenella</name>
    <name type="common">Red tide dinoflagellate</name>
    <name type="synonym">Gonyaulax catenella</name>
    <dbReference type="NCBI Taxonomy" id="2925"/>
    <lineage>
        <taxon>Eukaryota</taxon>
        <taxon>Sar</taxon>
        <taxon>Alveolata</taxon>
        <taxon>Dinophyceae</taxon>
        <taxon>Gonyaulacales</taxon>
        <taxon>Pyrocystaceae</taxon>
        <taxon>Alexandrium</taxon>
    </lineage>
</organism>
<feature type="chain" id="PRO_5030621941" description="Alpha-1,3-glucosyltransferase" evidence="1">
    <location>
        <begin position="25"/>
        <end position="119"/>
    </location>
</feature>
<accession>A0A7S1KW21</accession>
<evidence type="ECO:0008006" key="3">
    <source>
        <dbReference type="Google" id="ProtNLM"/>
    </source>
</evidence>
<evidence type="ECO:0000256" key="1">
    <source>
        <dbReference type="SAM" id="SignalP"/>
    </source>
</evidence>
<dbReference type="AlphaFoldDB" id="A0A7S1KW21"/>
<reference evidence="2" key="1">
    <citation type="submission" date="2021-01" db="EMBL/GenBank/DDBJ databases">
        <authorList>
            <person name="Corre E."/>
            <person name="Pelletier E."/>
            <person name="Niang G."/>
            <person name="Scheremetjew M."/>
            <person name="Finn R."/>
            <person name="Kale V."/>
            <person name="Holt S."/>
            <person name="Cochrane G."/>
            <person name="Meng A."/>
            <person name="Brown T."/>
            <person name="Cohen L."/>
        </authorList>
    </citation>
    <scope>NUCLEOTIDE SEQUENCE</scope>
    <source>
        <strain evidence="2">OF101</strain>
    </source>
</reference>
<gene>
    <name evidence="2" type="ORF">ACAT0790_LOCUS1143</name>
</gene>
<sequence length="119" mass="13365">MHAFYRLVHLPLLALLTLVTLQEAELQRWPFVRWLAPFVAKPQAAIAGRCSWTTERLVAFSTVYFAFYSLPKTVEEDLGQQALWTALTAAHFLRLAADLLLSAAAAAAWCCSRSGRKRD</sequence>